<comment type="cofactor">
    <cofactor evidence="8">
        <name>Zn(2+)</name>
        <dbReference type="ChEBI" id="CHEBI:29105"/>
    </cofactor>
    <text evidence="8">Binds 1 zinc ion.</text>
</comment>
<dbReference type="GO" id="GO:0045892">
    <property type="term" value="P:negative regulation of DNA-templated transcription"/>
    <property type="evidence" value="ECO:0007669"/>
    <property type="project" value="UniProtKB-UniRule"/>
</dbReference>
<comment type="caution">
    <text evidence="10">The sequence shown here is derived from an EMBL/GenBank/DDBJ whole genome shotgun (WGS) entry which is preliminary data.</text>
</comment>
<evidence type="ECO:0000256" key="6">
    <source>
        <dbReference type="ARBA" id="ARBA00023125"/>
    </source>
</evidence>
<dbReference type="InterPro" id="IPR005144">
    <property type="entry name" value="ATP-cone_dom"/>
</dbReference>
<evidence type="ECO:0000313" key="11">
    <source>
        <dbReference type="Proteomes" id="UP000244338"/>
    </source>
</evidence>
<dbReference type="PANTHER" id="PTHR30455">
    <property type="entry name" value="TRANSCRIPTIONAL REPRESSOR NRDR"/>
    <property type="match status" value="1"/>
</dbReference>
<dbReference type="Pfam" id="PF03477">
    <property type="entry name" value="ATP-cone"/>
    <property type="match status" value="1"/>
</dbReference>
<evidence type="ECO:0000256" key="8">
    <source>
        <dbReference type="HAMAP-Rule" id="MF_00440"/>
    </source>
</evidence>
<dbReference type="AlphaFoldDB" id="A0A2R6XZS0"/>
<reference evidence="11" key="1">
    <citation type="journal article" date="2018" name="Sci. Rep.">
        <title>Lignite coal burning seam in the remote Altai Mountains harbors a hydrogen-driven thermophilic microbial community.</title>
        <authorList>
            <person name="Kadnikov V.V."/>
            <person name="Mardanov A.V."/>
            <person name="Ivasenko D.A."/>
            <person name="Antsiferov D.V."/>
            <person name="Beletsky A.V."/>
            <person name="Karnachuk O.V."/>
            <person name="Ravin N.V."/>
        </authorList>
    </citation>
    <scope>NUCLEOTIDE SEQUENCE [LARGE SCALE GENOMIC DNA]</scope>
</reference>
<keyword evidence="2 8" id="KW-0547">Nucleotide-binding</keyword>
<dbReference type="Pfam" id="PF22811">
    <property type="entry name" value="Zn_ribbon_NrdR"/>
    <property type="match status" value="1"/>
</dbReference>
<dbReference type="HAMAP" id="MF_00440">
    <property type="entry name" value="NrdR"/>
    <property type="match status" value="1"/>
</dbReference>
<dbReference type="PROSITE" id="PS51161">
    <property type="entry name" value="ATP_CONE"/>
    <property type="match status" value="1"/>
</dbReference>
<evidence type="ECO:0000256" key="2">
    <source>
        <dbReference type="ARBA" id="ARBA00022741"/>
    </source>
</evidence>
<organism evidence="10 11">
    <name type="scientific">Candidatus Carbonibacillus altaicus</name>
    <dbReference type="NCBI Taxonomy" id="2163959"/>
    <lineage>
        <taxon>Bacteria</taxon>
        <taxon>Bacillati</taxon>
        <taxon>Bacillota</taxon>
        <taxon>Bacilli</taxon>
        <taxon>Bacillales</taxon>
        <taxon>Candidatus Carbonibacillus</taxon>
    </lineage>
</organism>
<protein>
    <recommendedName>
        <fullName evidence="8">Transcriptional repressor NrdR</fullName>
    </recommendedName>
</protein>
<name>A0A2R6XZS0_9BACL</name>
<evidence type="ECO:0000256" key="5">
    <source>
        <dbReference type="ARBA" id="ARBA00023015"/>
    </source>
</evidence>
<sequence length="158" mass="18046">MRCPYCGYEETRVLDTRPTLEGRSIRRRRECAHCGRRFTTFETIEALPLVVIKQDGSREPFDKEKIIRGLMRASVKRPVSLETMQAIADLIEREARGAGLSEIPSTEIGEAVLKHLLSVDEVAYVRFASVYRQFSDVHGFMKELEGLLKRQSEQSGKN</sequence>
<keyword evidence="8" id="KW-0863">Zinc-finger</keyword>
<dbReference type="PANTHER" id="PTHR30455:SF2">
    <property type="entry name" value="TRANSCRIPTIONAL REPRESSOR NRDR"/>
    <property type="match status" value="1"/>
</dbReference>
<keyword evidence="8" id="KW-0479">Metal-binding</keyword>
<feature type="domain" description="ATP-cone" evidence="9">
    <location>
        <begin position="49"/>
        <end position="139"/>
    </location>
</feature>
<comment type="function">
    <text evidence="8">Negatively regulates transcription of bacterial ribonucleotide reductase nrd genes and operons by binding to NrdR-boxes.</text>
</comment>
<proteinExistence type="inferred from homology"/>
<evidence type="ECO:0000256" key="1">
    <source>
        <dbReference type="ARBA" id="ARBA00022491"/>
    </source>
</evidence>
<dbReference type="GO" id="GO:0008270">
    <property type="term" value="F:zinc ion binding"/>
    <property type="evidence" value="ECO:0007669"/>
    <property type="project" value="UniProtKB-UniRule"/>
</dbReference>
<evidence type="ECO:0000256" key="7">
    <source>
        <dbReference type="ARBA" id="ARBA00023163"/>
    </source>
</evidence>
<comment type="similarity">
    <text evidence="8">Belongs to the NrdR family.</text>
</comment>
<keyword evidence="1 8" id="KW-0678">Repressor</keyword>
<evidence type="ECO:0000256" key="3">
    <source>
        <dbReference type="ARBA" id="ARBA00022833"/>
    </source>
</evidence>
<keyword evidence="4 8" id="KW-0067">ATP-binding</keyword>
<dbReference type="InterPro" id="IPR055173">
    <property type="entry name" value="NrdR-like_N"/>
</dbReference>
<dbReference type="GO" id="GO:0005524">
    <property type="term" value="F:ATP binding"/>
    <property type="evidence" value="ECO:0007669"/>
    <property type="project" value="UniProtKB-UniRule"/>
</dbReference>
<dbReference type="EMBL" id="PEBX01000060">
    <property type="protein sequence ID" value="PTQ55921.1"/>
    <property type="molecule type" value="Genomic_DNA"/>
</dbReference>
<evidence type="ECO:0000313" key="10">
    <source>
        <dbReference type="EMBL" id="PTQ55921.1"/>
    </source>
</evidence>
<dbReference type="InterPro" id="IPR003796">
    <property type="entry name" value="RNR_NrdR-like"/>
</dbReference>
<evidence type="ECO:0000259" key="9">
    <source>
        <dbReference type="PROSITE" id="PS51161"/>
    </source>
</evidence>
<keyword evidence="7 8" id="KW-0804">Transcription</keyword>
<evidence type="ECO:0000256" key="4">
    <source>
        <dbReference type="ARBA" id="ARBA00022840"/>
    </source>
</evidence>
<keyword evidence="6 8" id="KW-0238">DNA-binding</keyword>
<keyword evidence="3 8" id="KW-0862">Zinc</keyword>
<dbReference type="NCBIfam" id="TIGR00244">
    <property type="entry name" value="transcriptional regulator NrdR"/>
    <property type="match status" value="1"/>
</dbReference>
<gene>
    <name evidence="8" type="primary">nrdR</name>
    <name evidence="10" type="ORF">BSOLF_1125</name>
</gene>
<feature type="zinc finger region" evidence="8">
    <location>
        <begin position="3"/>
        <end position="34"/>
    </location>
</feature>
<accession>A0A2R6XZS0</accession>
<keyword evidence="5 8" id="KW-0805">Transcription regulation</keyword>
<dbReference type="GO" id="GO:0003677">
    <property type="term" value="F:DNA binding"/>
    <property type="evidence" value="ECO:0007669"/>
    <property type="project" value="UniProtKB-KW"/>
</dbReference>
<dbReference type="Proteomes" id="UP000244338">
    <property type="component" value="Unassembled WGS sequence"/>
</dbReference>